<accession>A0A846HHN3</accession>
<protein>
    <submittedName>
        <fullName evidence="2">Peptidoglycan-binding protein</fullName>
    </submittedName>
</protein>
<dbReference type="RefSeq" id="WP_052324648.1">
    <property type="nucleotide sequence ID" value="NZ_JTCM02000119.1"/>
</dbReference>
<name>A0A846HHN3_9CYAN</name>
<comment type="caution">
    <text evidence="2">The sequence shown here is derived from an EMBL/GenBank/DDBJ whole genome shotgun (WGS) entry which is preliminary data.</text>
</comment>
<sequence length="192" mass="21542">MVRVIPYLLHRPTLELGASREEVKQMQNILNQRLREFDTASSFPQNVAETGYFNQNTLIAVKYLQCLTFLPIDGIVGPKTWAFLCDGPASLPRLHVGTASSVVKAVQEALRYAGYYFGAVDGIFQQKTAAAVKDFQVSCQMTADGVINPQTWKALIKLDAHAKYCYVNMIDSCYEKHEQAWLGKFSDVNCHN</sequence>
<proteinExistence type="predicted"/>
<evidence type="ECO:0000313" key="2">
    <source>
        <dbReference type="EMBL" id="NEU76573.1"/>
    </source>
</evidence>
<feature type="domain" description="Peptidoglycan binding-like" evidence="1">
    <location>
        <begin position="102"/>
        <end position="155"/>
    </location>
</feature>
<gene>
    <name evidence="2" type="ORF">PI95_029700</name>
</gene>
<organism evidence="2 3">
    <name type="scientific">Hassallia byssoidea VB512170</name>
    <dbReference type="NCBI Taxonomy" id="1304833"/>
    <lineage>
        <taxon>Bacteria</taxon>
        <taxon>Bacillati</taxon>
        <taxon>Cyanobacteriota</taxon>
        <taxon>Cyanophyceae</taxon>
        <taxon>Nostocales</taxon>
        <taxon>Tolypothrichaceae</taxon>
        <taxon>Hassallia</taxon>
    </lineage>
</organism>
<evidence type="ECO:0000313" key="3">
    <source>
        <dbReference type="Proteomes" id="UP000031549"/>
    </source>
</evidence>
<dbReference type="Proteomes" id="UP000031549">
    <property type="component" value="Unassembled WGS sequence"/>
</dbReference>
<dbReference type="Pfam" id="PF01471">
    <property type="entry name" value="PG_binding_1"/>
    <property type="match status" value="2"/>
</dbReference>
<keyword evidence="3" id="KW-1185">Reference proteome</keyword>
<dbReference type="InterPro" id="IPR036366">
    <property type="entry name" value="PGBDSf"/>
</dbReference>
<reference evidence="2 3" key="1">
    <citation type="journal article" date="2015" name="Genome Announc.">
        <title>Draft Genome Sequence of Cyanobacterium Hassallia byssoidea Strain VB512170, Isolated from Monuments in India.</title>
        <authorList>
            <person name="Singh D."/>
            <person name="Chandrababunaidu M.M."/>
            <person name="Panda A."/>
            <person name="Sen D."/>
            <person name="Bhattacharyya S."/>
            <person name="Adhikary S.P."/>
            <person name="Tripathy S."/>
        </authorList>
    </citation>
    <scope>NUCLEOTIDE SEQUENCE [LARGE SCALE GENOMIC DNA]</scope>
    <source>
        <strain evidence="2 3">VB512170</strain>
    </source>
</reference>
<dbReference type="AlphaFoldDB" id="A0A846HHN3"/>
<dbReference type="SUPFAM" id="SSF47090">
    <property type="entry name" value="PGBD-like"/>
    <property type="match status" value="2"/>
</dbReference>
<dbReference type="Gene3D" id="1.10.101.10">
    <property type="entry name" value="PGBD-like superfamily/PGBD"/>
    <property type="match status" value="2"/>
</dbReference>
<dbReference type="EMBL" id="JTCM02000119">
    <property type="protein sequence ID" value="NEU76573.1"/>
    <property type="molecule type" value="Genomic_DNA"/>
</dbReference>
<evidence type="ECO:0000259" key="1">
    <source>
        <dbReference type="Pfam" id="PF01471"/>
    </source>
</evidence>
<feature type="domain" description="Peptidoglycan binding-like" evidence="1">
    <location>
        <begin position="19"/>
        <end position="84"/>
    </location>
</feature>
<dbReference type="InterPro" id="IPR036365">
    <property type="entry name" value="PGBD-like_sf"/>
</dbReference>
<dbReference type="InterPro" id="IPR002477">
    <property type="entry name" value="Peptidoglycan-bd-like"/>
</dbReference>